<dbReference type="Pfam" id="PF00126">
    <property type="entry name" value="HTH_1"/>
    <property type="match status" value="1"/>
</dbReference>
<evidence type="ECO:0000313" key="6">
    <source>
        <dbReference type="EMBL" id="RVV96495.1"/>
    </source>
</evidence>
<dbReference type="Proteomes" id="UP000285908">
    <property type="component" value="Unassembled WGS sequence"/>
</dbReference>
<keyword evidence="4" id="KW-0804">Transcription</keyword>
<dbReference type="AlphaFoldDB" id="A0A438ACS5"/>
<keyword evidence="2" id="KW-0805">Transcription regulation</keyword>
<dbReference type="OrthoDB" id="9798121at2"/>
<gene>
    <name evidence="6" type="ORF">EKE94_18470</name>
</gene>
<keyword evidence="7" id="KW-1185">Reference proteome</keyword>
<dbReference type="PANTHER" id="PTHR30579">
    <property type="entry name" value="TRANSCRIPTIONAL REGULATOR"/>
    <property type="match status" value="1"/>
</dbReference>
<dbReference type="InterPro" id="IPR050176">
    <property type="entry name" value="LTTR"/>
</dbReference>
<evidence type="ECO:0000256" key="4">
    <source>
        <dbReference type="ARBA" id="ARBA00023163"/>
    </source>
</evidence>
<evidence type="ECO:0000256" key="1">
    <source>
        <dbReference type="ARBA" id="ARBA00009437"/>
    </source>
</evidence>
<comment type="similarity">
    <text evidence="1">Belongs to the LysR transcriptional regulatory family.</text>
</comment>
<keyword evidence="3" id="KW-0238">DNA-binding</keyword>
<organism evidence="6 7">
    <name type="scientific">Mesobaculum littorinae</name>
    <dbReference type="NCBI Taxonomy" id="2486419"/>
    <lineage>
        <taxon>Bacteria</taxon>
        <taxon>Pseudomonadati</taxon>
        <taxon>Pseudomonadota</taxon>
        <taxon>Alphaproteobacteria</taxon>
        <taxon>Rhodobacterales</taxon>
        <taxon>Roseobacteraceae</taxon>
        <taxon>Mesobaculum</taxon>
    </lineage>
</organism>
<proteinExistence type="inferred from homology"/>
<dbReference type="InterPro" id="IPR036388">
    <property type="entry name" value="WH-like_DNA-bd_sf"/>
</dbReference>
<dbReference type="InterPro" id="IPR005119">
    <property type="entry name" value="LysR_subst-bd"/>
</dbReference>
<evidence type="ECO:0000313" key="7">
    <source>
        <dbReference type="Proteomes" id="UP000285908"/>
    </source>
</evidence>
<dbReference type="GO" id="GO:0003677">
    <property type="term" value="F:DNA binding"/>
    <property type="evidence" value="ECO:0007669"/>
    <property type="project" value="UniProtKB-KW"/>
</dbReference>
<dbReference type="EMBL" id="RQXX01000018">
    <property type="protein sequence ID" value="RVV96495.1"/>
    <property type="molecule type" value="Genomic_DNA"/>
</dbReference>
<comment type="caution">
    <text evidence="6">The sequence shown here is derived from an EMBL/GenBank/DDBJ whole genome shotgun (WGS) entry which is preliminary data.</text>
</comment>
<feature type="domain" description="HTH lysR-type" evidence="5">
    <location>
        <begin position="5"/>
        <end position="62"/>
    </location>
</feature>
<evidence type="ECO:0000256" key="3">
    <source>
        <dbReference type="ARBA" id="ARBA00023125"/>
    </source>
</evidence>
<dbReference type="PROSITE" id="PS50931">
    <property type="entry name" value="HTH_LYSR"/>
    <property type="match status" value="1"/>
</dbReference>
<dbReference type="SUPFAM" id="SSF53850">
    <property type="entry name" value="Periplasmic binding protein-like II"/>
    <property type="match status" value="1"/>
</dbReference>
<dbReference type="SUPFAM" id="SSF46785">
    <property type="entry name" value="Winged helix' DNA-binding domain"/>
    <property type="match status" value="1"/>
</dbReference>
<name>A0A438ACS5_9RHOB</name>
<dbReference type="InterPro" id="IPR036390">
    <property type="entry name" value="WH_DNA-bd_sf"/>
</dbReference>
<evidence type="ECO:0000256" key="2">
    <source>
        <dbReference type="ARBA" id="ARBA00023015"/>
    </source>
</evidence>
<protein>
    <submittedName>
        <fullName evidence="6">LysR family transcriptional regulator</fullName>
    </submittedName>
</protein>
<dbReference type="GO" id="GO:0003700">
    <property type="term" value="F:DNA-binding transcription factor activity"/>
    <property type="evidence" value="ECO:0007669"/>
    <property type="project" value="InterPro"/>
</dbReference>
<sequence length="283" mass="31084">MVRCMDWENIRFFIALVETGSTASAARELGVERTTVTRRIQALESETGLALFDRRGRQLALSAAGRDFADATRPMMEAAHLAARCAAGMRPGMSGRVTISAPPALARARLIGPLLSLGREYPALELKLAGEIEFASLLRGEADIAVRLSRPQTGDLAVSKLGSIAFRLYAHREYIADTSEEDRRYIGQGDVRDAMPQQVALNRIADGKFACYVDDVDLQMAAVMARGGIAALPDFLTADNNELTLVGSGEPLLVREVWSVTHNSQRHQERIRRTIDVLRMAFK</sequence>
<evidence type="ECO:0000259" key="5">
    <source>
        <dbReference type="PROSITE" id="PS50931"/>
    </source>
</evidence>
<dbReference type="PANTHER" id="PTHR30579:SF3">
    <property type="entry name" value="TRANSCRIPTIONAL REGULATORY PROTEIN"/>
    <property type="match status" value="1"/>
</dbReference>
<accession>A0A438ACS5</accession>
<reference evidence="6 7" key="1">
    <citation type="submission" date="2018-11" db="EMBL/GenBank/DDBJ databases">
        <title>Mesobaculum littorinae gen. nov., sp. nov., isolated from Littorina scabra that represents a novel genus of the order Rhodobacteraceae.</title>
        <authorList>
            <person name="Li F."/>
        </authorList>
    </citation>
    <scope>NUCLEOTIDE SEQUENCE [LARGE SCALE GENOMIC DNA]</scope>
    <source>
        <strain evidence="6 7">M0103</strain>
    </source>
</reference>
<dbReference type="Pfam" id="PF03466">
    <property type="entry name" value="LysR_substrate"/>
    <property type="match status" value="1"/>
</dbReference>
<dbReference type="InterPro" id="IPR000847">
    <property type="entry name" value="LysR_HTH_N"/>
</dbReference>
<dbReference type="Gene3D" id="3.40.190.290">
    <property type="match status" value="1"/>
</dbReference>
<dbReference type="Gene3D" id="1.10.10.10">
    <property type="entry name" value="Winged helix-like DNA-binding domain superfamily/Winged helix DNA-binding domain"/>
    <property type="match status" value="1"/>
</dbReference>